<dbReference type="Pfam" id="PF00171">
    <property type="entry name" value="Aldedh"/>
    <property type="match status" value="1"/>
</dbReference>
<dbReference type="CDD" id="cd07122">
    <property type="entry name" value="ALDH_F20_ACDH"/>
    <property type="match status" value="1"/>
</dbReference>
<organism evidence="4 5">
    <name type="scientific">Peribacillus simplex</name>
    <dbReference type="NCBI Taxonomy" id="1478"/>
    <lineage>
        <taxon>Bacteria</taxon>
        <taxon>Bacillati</taxon>
        <taxon>Bacillota</taxon>
        <taxon>Bacilli</taxon>
        <taxon>Bacillales</taxon>
        <taxon>Bacillaceae</taxon>
        <taxon>Peribacillus</taxon>
    </lineage>
</organism>
<evidence type="ECO:0000313" key="4">
    <source>
        <dbReference type="EMBL" id="SIS04762.1"/>
    </source>
</evidence>
<evidence type="ECO:0000256" key="1">
    <source>
        <dbReference type="ARBA" id="ARBA00023002"/>
    </source>
</evidence>
<dbReference type="NCBIfam" id="TIGR02518">
    <property type="entry name" value="EutH_ACDH"/>
    <property type="match status" value="1"/>
</dbReference>
<dbReference type="EMBL" id="FTMX01000010">
    <property type="protein sequence ID" value="SIS04762.1"/>
    <property type="molecule type" value="Genomic_DNA"/>
</dbReference>
<dbReference type="AlphaFoldDB" id="A0A9X8RE04"/>
<gene>
    <name evidence="4" type="ORF">SAMN05878482_110121</name>
</gene>
<keyword evidence="2" id="KW-0175">Coiled coil</keyword>
<dbReference type="Gene3D" id="3.40.309.10">
    <property type="entry name" value="Aldehyde Dehydrogenase, Chain A, domain 2"/>
    <property type="match status" value="1"/>
</dbReference>
<sequence length="489" mass="53220">MMMLDKDLESIQEARQLLEQAKLAQQKIEKMSQDQVDQIVQSMAQAATKEAGRLAAMAVSETGYGKIEDKRTKNLFSARDIFESMKDKKTVGIISRNEEKQVWEVAEPVGVIAGIVPSTNPTSTAIFKALISLKSRNAIVFSPHPTAAKCTNETVRILQEAAEEANAPKGIISSITNPTLSSAHELINHKLTDLILATGGTDMVKVAYSSGKPAYGVGPGNVPVFIHSSANVEKAVKQIVQSKTFDYGTICASEQAIIVEKSIKRKVKKELENEGAYFLDDYEKKKIEEIIMVNGRLNPGIVGKSPQTLANMAGIFVSDGIKVLIAEESNIGKSYPFSVEKLSPILAYYTVEDWQEASHVCNELLKVGGLGHTLGIHSENKQIIEKIGLEQKVSRVVVNSGTTFGGIGATTGITPSMTLGCGTYGNNVSSDNIGPEHLLNIKRIAFGVREMSNEQESDNVHARKEETEKTISRSEVMDIVKSVLQELKI</sequence>
<accession>A0A9X8RE04</accession>
<evidence type="ECO:0000313" key="5">
    <source>
        <dbReference type="Proteomes" id="UP000185829"/>
    </source>
</evidence>
<dbReference type="InterPro" id="IPR016161">
    <property type="entry name" value="Ald_DH/histidinol_DH"/>
</dbReference>
<dbReference type="Proteomes" id="UP000185829">
    <property type="component" value="Unassembled WGS sequence"/>
</dbReference>
<dbReference type="GO" id="GO:0016620">
    <property type="term" value="F:oxidoreductase activity, acting on the aldehyde or oxo group of donors, NAD or NADP as acceptor"/>
    <property type="evidence" value="ECO:0007669"/>
    <property type="project" value="InterPro"/>
</dbReference>
<dbReference type="InterPro" id="IPR015590">
    <property type="entry name" value="Aldehyde_DH_dom"/>
</dbReference>
<evidence type="ECO:0000256" key="2">
    <source>
        <dbReference type="SAM" id="Coils"/>
    </source>
</evidence>
<protein>
    <submittedName>
        <fullName evidence="4">Acetaldehyde dehydrogenase</fullName>
    </submittedName>
</protein>
<dbReference type="InterPro" id="IPR016162">
    <property type="entry name" value="Ald_DH_N"/>
</dbReference>
<dbReference type="PANTHER" id="PTHR11699">
    <property type="entry name" value="ALDEHYDE DEHYDROGENASE-RELATED"/>
    <property type="match status" value="1"/>
</dbReference>
<dbReference type="InterPro" id="IPR016163">
    <property type="entry name" value="Ald_DH_C"/>
</dbReference>
<proteinExistence type="predicted"/>
<name>A0A9X8RE04_9BACI</name>
<feature type="domain" description="Aldehyde dehydrogenase" evidence="3">
    <location>
        <begin position="12"/>
        <end position="273"/>
    </location>
</feature>
<keyword evidence="1" id="KW-0560">Oxidoreductase</keyword>
<dbReference type="SUPFAM" id="SSF53720">
    <property type="entry name" value="ALDH-like"/>
    <property type="match status" value="1"/>
</dbReference>
<reference evidence="4 5" key="1">
    <citation type="submission" date="2017-01" db="EMBL/GenBank/DDBJ databases">
        <authorList>
            <person name="Varghese N."/>
            <person name="Submissions S."/>
        </authorList>
    </citation>
    <scope>NUCLEOTIDE SEQUENCE [LARGE SCALE GENOMIC DNA]</scope>
    <source>
        <strain evidence="4 5">RUG2-6</strain>
    </source>
</reference>
<dbReference type="Gene3D" id="3.40.605.10">
    <property type="entry name" value="Aldehyde Dehydrogenase, Chain A, domain 1"/>
    <property type="match status" value="1"/>
</dbReference>
<evidence type="ECO:0000259" key="3">
    <source>
        <dbReference type="Pfam" id="PF00171"/>
    </source>
</evidence>
<dbReference type="InterPro" id="IPR013357">
    <property type="entry name" value="Acetaldehyde_DH_acetylating"/>
</dbReference>
<feature type="coiled-coil region" evidence="2">
    <location>
        <begin position="1"/>
        <end position="34"/>
    </location>
</feature>
<comment type="caution">
    <text evidence="4">The sequence shown here is derived from an EMBL/GenBank/DDBJ whole genome shotgun (WGS) entry which is preliminary data.</text>
</comment>